<dbReference type="PROSITE" id="PS00022">
    <property type="entry name" value="EGF_1"/>
    <property type="match status" value="1"/>
</dbReference>
<keyword evidence="1" id="KW-1015">Disulfide bond</keyword>
<feature type="domain" description="EGF-like" evidence="2">
    <location>
        <begin position="89"/>
        <end position="127"/>
    </location>
</feature>
<accession>A0A814W571</accession>
<name>A0A814W571_9BILA</name>
<keyword evidence="1" id="KW-0245">EGF-like domain</keyword>
<sequence>MSDTNGDDFGHVLNSYEFDIESFEEEIPFNICYPQNIFQTARALQNSSGYVYCTLDNKGIKQMCPPDTEVSLEIGGCVNKTTNTSVFSTGSRCAAQPCQNGGVCFDFSSADAYLCHCPYPHIGGRCHLLRNDCPTSRCGGIIGNIFPECYSYTNDMALNHFCRCHDSSTRPSRISFAGNNCHTEKLFVPKCEGEPPVGAVPFTNKGFYICLNNRKTLFMQSCPLQHVWNDTKKECVLENN</sequence>
<dbReference type="SUPFAM" id="SSF57625">
    <property type="entry name" value="Invertebrate chitin-binding proteins"/>
    <property type="match status" value="2"/>
</dbReference>
<dbReference type="Pfam" id="PF00008">
    <property type="entry name" value="EGF"/>
    <property type="match status" value="1"/>
</dbReference>
<organism evidence="3 5">
    <name type="scientific">Adineta steineri</name>
    <dbReference type="NCBI Taxonomy" id="433720"/>
    <lineage>
        <taxon>Eukaryota</taxon>
        <taxon>Metazoa</taxon>
        <taxon>Spiralia</taxon>
        <taxon>Gnathifera</taxon>
        <taxon>Rotifera</taxon>
        <taxon>Eurotatoria</taxon>
        <taxon>Bdelloidea</taxon>
        <taxon>Adinetida</taxon>
        <taxon>Adinetidae</taxon>
        <taxon>Adineta</taxon>
    </lineage>
</organism>
<dbReference type="GO" id="GO:0008061">
    <property type="term" value="F:chitin binding"/>
    <property type="evidence" value="ECO:0007669"/>
    <property type="project" value="InterPro"/>
</dbReference>
<comment type="caution">
    <text evidence="1">Lacks conserved residue(s) required for the propagation of feature annotation.</text>
</comment>
<gene>
    <name evidence="3" type="ORF">JYZ213_LOCUS26715</name>
    <name evidence="4" type="ORF">OXD698_LOCUS14873</name>
</gene>
<dbReference type="InterPro" id="IPR000742">
    <property type="entry name" value="EGF"/>
</dbReference>
<dbReference type="InterPro" id="IPR002557">
    <property type="entry name" value="Chitin-bd_dom"/>
</dbReference>
<evidence type="ECO:0000313" key="5">
    <source>
        <dbReference type="Proteomes" id="UP000663845"/>
    </source>
</evidence>
<comment type="caution">
    <text evidence="3">The sequence shown here is derived from an EMBL/GenBank/DDBJ whole genome shotgun (WGS) entry which is preliminary data.</text>
</comment>
<dbReference type="Proteomes" id="UP000663844">
    <property type="component" value="Unassembled WGS sequence"/>
</dbReference>
<reference evidence="3" key="1">
    <citation type="submission" date="2021-02" db="EMBL/GenBank/DDBJ databases">
        <authorList>
            <person name="Nowell W R."/>
        </authorList>
    </citation>
    <scope>NUCLEOTIDE SEQUENCE</scope>
</reference>
<dbReference type="Proteomes" id="UP000663845">
    <property type="component" value="Unassembled WGS sequence"/>
</dbReference>
<dbReference type="EMBL" id="CAJOAZ010000956">
    <property type="protein sequence ID" value="CAF3740903.1"/>
    <property type="molecule type" value="Genomic_DNA"/>
</dbReference>
<proteinExistence type="predicted"/>
<feature type="disulfide bond" evidence="1">
    <location>
        <begin position="98"/>
        <end position="115"/>
    </location>
</feature>
<evidence type="ECO:0000256" key="1">
    <source>
        <dbReference type="PROSITE-ProRule" id="PRU00076"/>
    </source>
</evidence>
<dbReference type="GO" id="GO:0005576">
    <property type="term" value="C:extracellular region"/>
    <property type="evidence" value="ECO:0007669"/>
    <property type="project" value="InterPro"/>
</dbReference>
<dbReference type="EMBL" id="CAJNOG010000360">
    <property type="protein sequence ID" value="CAF1197593.1"/>
    <property type="molecule type" value="Genomic_DNA"/>
</dbReference>
<dbReference type="AlphaFoldDB" id="A0A814W571"/>
<evidence type="ECO:0000313" key="4">
    <source>
        <dbReference type="EMBL" id="CAF3740903.1"/>
    </source>
</evidence>
<dbReference type="InterPro" id="IPR036508">
    <property type="entry name" value="Chitin-bd_dom_sf"/>
</dbReference>
<protein>
    <recommendedName>
        <fullName evidence="2">EGF-like domain-containing protein</fullName>
    </recommendedName>
</protein>
<dbReference type="PROSITE" id="PS50026">
    <property type="entry name" value="EGF_3"/>
    <property type="match status" value="1"/>
</dbReference>
<dbReference type="Pfam" id="PF01607">
    <property type="entry name" value="CBM_14"/>
    <property type="match status" value="1"/>
</dbReference>
<evidence type="ECO:0000259" key="2">
    <source>
        <dbReference type="PROSITE" id="PS50026"/>
    </source>
</evidence>
<evidence type="ECO:0000313" key="3">
    <source>
        <dbReference type="EMBL" id="CAF1197593.1"/>
    </source>
</evidence>
<dbReference type="Gene3D" id="2.10.25.10">
    <property type="entry name" value="Laminin"/>
    <property type="match status" value="1"/>
</dbReference>
<feature type="disulfide bond" evidence="1">
    <location>
        <begin position="117"/>
        <end position="126"/>
    </location>
</feature>
<dbReference type="SUPFAM" id="SSF57196">
    <property type="entry name" value="EGF/Laminin"/>
    <property type="match status" value="1"/>
</dbReference>